<name>A0A5K7ZYR9_9BACT</name>
<evidence type="ECO:0000313" key="12">
    <source>
        <dbReference type="Proteomes" id="UP000425960"/>
    </source>
</evidence>
<sequence length="236" mass="24556">MTPTPTRSRFPQVKICGLTRPDEAARCAALGADAIGLVFFPKSPRNVSVEQARSVVAALPDRVAVVGVFVDADFEFVMSRVEGCGLSMAQLHGRETSALVDRLSAEGVGVIKVLFIDGQPGLDAADGFAAHGFLVECAKGPLPGGNAMAWDWGAARDFGQHHPLVLAGGLTPENVTAAIAAARPAAVDVSSGVEATPGRKDADKVARLLQAVNKVGYQASAPFRPVFRPRGGRCDG</sequence>
<dbReference type="GO" id="GO:0000162">
    <property type="term" value="P:L-tryptophan biosynthetic process"/>
    <property type="evidence" value="ECO:0007669"/>
    <property type="project" value="UniProtKB-UniRule"/>
</dbReference>
<protein>
    <recommendedName>
        <fullName evidence="4 9">N-(5'-phosphoribosyl)anthranilate isomerase</fullName>
        <shortName evidence="9">PRAI</shortName>
        <ecNumber evidence="3 9">5.3.1.24</ecNumber>
    </recommendedName>
</protein>
<dbReference type="SUPFAM" id="SSF51366">
    <property type="entry name" value="Ribulose-phoshate binding barrel"/>
    <property type="match status" value="1"/>
</dbReference>
<dbReference type="PANTHER" id="PTHR42894:SF1">
    <property type="entry name" value="N-(5'-PHOSPHORIBOSYL)ANTHRANILATE ISOMERASE"/>
    <property type="match status" value="1"/>
</dbReference>
<evidence type="ECO:0000256" key="3">
    <source>
        <dbReference type="ARBA" id="ARBA00012572"/>
    </source>
</evidence>
<dbReference type="InterPro" id="IPR044643">
    <property type="entry name" value="TrpF_fam"/>
</dbReference>
<reference evidence="11 12" key="1">
    <citation type="submission" date="2019-11" db="EMBL/GenBank/DDBJ databases">
        <title>Comparative genomics of hydrocarbon-degrading Desulfosarcina strains.</title>
        <authorList>
            <person name="Watanabe M."/>
            <person name="Kojima H."/>
            <person name="Fukui M."/>
        </authorList>
    </citation>
    <scope>NUCLEOTIDE SEQUENCE [LARGE SCALE GENOMIC DNA]</scope>
    <source>
        <strain evidence="11 12">28bB2T</strain>
    </source>
</reference>
<dbReference type="InterPro" id="IPR011060">
    <property type="entry name" value="RibuloseP-bd_barrel"/>
</dbReference>
<dbReference type="EC" id="5.3.1.24" evidence="3 9"/>
<dbReference type="InterPro" id="IPR013785">
    <property type="entry name" value="Aldolase_TIM"/>
</dbReference>
<dbReference type="AlphaFoldDB" id="A0A5K7ZYR9"/>
<dbReference type="GO" id="GO:0004640">
    <property type="term" value="F:phosphoribosylanthranilate isomerase activity"/>
    <property type="evidence" value="ECO:0007669"/>
    <property type="project" value="UniProtKB-UniRule"/>
</dbReference>
<evidence type="ECO:0000256" key="6">
    <source>
        <dbReference type="ARBA" id="ARBA00022822"/>
    </source>
</evidence>
<evidence type="ECO:0000259" key="10">
    <source>
        <dbReference type="Pfam" id="PF00697"/>
    </source>
</evidence>
<organism evidence="11 12">
    <name type="scientific">Desulfosarcina ovata subsp. sediminis</name>
    <dbReference type="NCBI Taxonomy" id="885957"/>
    <lineage>
        <taxon>Bacteria</taxon>
        <taxon>Pseudomonadati</taxon>
        <taxon>Thermodesulfobacteriota</taxon>
        <taxon>Desulfobacteria</taxon>
        <taxon>Desulfobacterales</taxon>
        <taxon>Desulfosarcinaceae</taxon>
        <taxon>Desulfosarcina</taxon>
    </lineage>
</organism>
<evidence type="ECO:0000256" key="5">
    <source>
        <dbReference type="ARBA" id="ARBA00022605"/>
    </source>
</evidence>
<dbReference type="CDD" id="cd00405">
    <property type="entry name" value="PRAI"/>
    <property type="match status" value="1"/>
</dbReference>
<comment type="similarity">
    <text evidence="9">Belongs to the TrpF family.</text>
</comment>
<dbReference type="KEGG" id="dov:DSCO28_58270"/>
<keyword evidence="6 9" id="KW-0822">Tryptophan biosynthesis</keyword>
<comment type="pathway">
    <text evidence="2 9">Amino-acid biosynthesis; L-tryptophan biosynthesis; L-tryptophan from chorismate: step 3/5.</text>
</comment>
<dbReference type="Pfam" id="PF00697">
    <property type="entry name" value="PRAI"/>
    <property type="match status" value="1"/>
</dbReference>
<keyword evidence="8 9" id="KW-0413">Isomerase</keyword>
<keyword evidence="5 9" id="KW-0028">Amino-acid biosynthesis</keyword>
<evidence type="ECO:0000256" key="4">
    <source>
        <dbReference type="ARBA" id="ARBA00022272"/>
    </source>
</evidence>
<gene>
    <name evidence="11" type="primary">trpF_2</name>
    <name evidence="9" type="synonym">trpF</name>
    <name evidence="11" type="ORF">DSCO28_58270</name>
</gene>
<dbReference type="UniPathway" id="UPA00035">
    <property type="reaction ID" value="UER00042"/>
</dbReference>
<feature type="domain" description="N-(5'phosphoribosyl) anthranilate isomerase (PRAI)" evidence="10">
    <location>
        <begin position="13"/>
        <end position="210"/>
    </location>
</feature>
<evidence type="ECO:0000256" key="1">
    <source>
        <dbReference type="ARBA" id="ARBA00001164"/>
    </source>
</evidence>
<evidence type="ECO:0000256" key="8">
    <source>
        <dbReference type="ARBA" id="ARBA00023235"/>
    </source>
</evidence>
<dbReference type="Gene3D" id="3.20.20.70">
    <property type="entry name" value="Aldolase class I"/>
    <property type="match status" value="1"/>
</dbReference>
<evidence type="ECO:0000256" key="7">
    <source>
        <dbReference type="ARBA" id="ARBA00023141"/>
    </source>
</evidence>
<keyword evidence="7 9" id="KW-0057">Aromatic amino acid biosynthesis</keyword>
<accession>A0A5K7ZYR9</accession>
<dbReference type="EMBL" id="AP021876">
    <property type="protein sequence ID" value="BBO85261.1"/>
    <property type="molecule type" value="Genomic_DNA"/>
</dbReference>
<dbReference type="RefSeq" id="WP_155324923.1">
    <property type="nucleotide sequence ID" value="NZ_AP021876.1"/>
</dbReference>
<dbReference type="PANTHER" id="PTHR42894">
    <property type="entry name" value="N-(5'-PHOSPHORIBOSYL)ANTHRANILATE ISOMERASE"/>
    <property type="match status" value="1"/>
</dbReference>
<comment type="catalytic activity">
    <reaction evidence="1 9">
        <text>N-(5-phospho-beta-D-ribosyl)anthranilate = 1-(2-carboxyphenylamino)-1-deoxy-D-ribulose 5-phosphate</text>
        <dbReference type="Rhea" id="RHEA:21540"/>
        <dbReference type="ChEBI" id="CHEBI:18277"/>
        <dbReference type="ChEBI" id="CHEBI:58613"/>
        <dbReference type="EC" id="5.3.1.24"/>
    </reaction>
</comment>
<proteinExistence type="inferred from homology"/>
<dbReference type="InterPro" id="IPR001240">
    <property type="entry name" value="PRAI_dom"/>
</dbReference>
<dbReference type="Proteomes" id="UP000425960">
    <property type="component" value="Chromosome"/>
</dbReference>
<dbReference type="HAMAP" id="MF_00135">
    <property type="entry name" value="PRAI"/>
    <property type="match status" value="1"/>
</dbReference>
<evidence type="ECO:0000256" key="9">
    <source>
        <dbReference type="HAMAP-Rule" id="MF_00135"/>
    </source>
</evidence>
<evidence type="ECO:0000313" key="11">
    <source>
        <dbReference type="EMBL" id="BBO85261.1"/>
    </source>
</evidence>
<evidence type="ECO:0000256" key="2">
    <source>
        <dbReference type="ARBA" id="ARBA00004664"/>
    </source>
</evidence>